<sequence length="286" mass="29051">METILVAVTVILLAVSDIDANCYGGCPAGYCCSSYGFCGNTATYCGGAWTGAVAAVGNCQVSGCASGLCCSRYGYCGTGVDFCGGSVWQGGSGGNCAATGCAAGLCCSRYGYCGNTAEYCGGSGLTGYGNCAASGCGSGLCCSSYGYCGNVATYCPWYRKSSSIPVPDLDGVTHAGVATLYSVNPNYVYTACGLNYTADGYVAALNYAQFDPFTINGIPSTNPSCNKKALVTGPNGTEITVKIVDRCPKEGDCNKGDLGLTLSAFKALAGDHVDDIGSVKIEWKFV</sequence>
<keyword evidence="10" id="KW-1185">Reference proteome</keyword>
<evidence type="ECO:0000313" key="6">
    <source>
        <dbReference type="EMBL" id="CAF0765172.1"/>
    </source>
</evidence>
<feature type="domain" description="Chitin-binding type-1" evidence="5">
    <location>
        <begin position="80"/>
        <end position="138"/>
    </location>
</feature>
<dbReference type="PRINTS" id="PR00451">
    <property type="entry name" value="CHITINBINDNG"/>
</dbReference>
<feature type="disulfide bond" evidence="3">
    <location>
        <begin position="101"/>
        <end position="113"/>
    </location>
</feature>
<dbReference type="OrthoDB" id="1193027at2759"/>
<evidence type="ECO:0000313" key="7">
    <source>
        <dbReference type="EMBL" id="CAF0883823.1"/>
    </source>
</evidence>
<reference evidence="6" key="1">
    <citation type="submission" date="2021-02" db="EMBL/GenBank/DDBJ databases">
        <authorList>
            <person name="Nowell W R."/>
        </authorList>
    </citation>
    <scope>NUCLEOTIDE SEQUENCE</scope>
</reference>
<organism evidence="6 10">
    <name type="scientific">Didymodactylos carnosus</name>
    <dbReference type="NCBI Taxonomy" id="1234261"/>
    <lineage>
        <taxon>Eukaryota</taxon>
        <taxon>Metazoa</taxon>
        <taxon>Spiralia</taxon>
        <taxon>Gnathifera</taxon>
        <taxon>Rotifera</taxon>
        <taxon>Eurotatoria</taxon>
        <taxon>Bdelloidea</taxon>
        <taxon>Philodinida</taxon>
        <taxon>Philodinidae</taxon>
        <taxon>Didymodactylos</taxon>
    </lineage>
</organism>
<dbReference type="EMBL" id="CAJNOK010002996">
    <property type="protein sequence ID" value="CAF0883823.1"/>
    <property type="molecule type" value="Genomic_DNA"/>
</dbReference>
<dbReference type="PROSITE" id="PS00026">
    <property type="entry name" value="CHIT_BIND_I_1"/>
    <property type="match status" value="2"/>
</dbReference>
<feature type="disulfide bond" evidence="3">
    <location>
        <begin position="26"/>
        <end position="38"/>
    </location>
</feature>
<dbReference type="AlphaFoldDB" id="A0A813QCK6"/>
<dbReference type="SUPFAM" id="SSF50685">
    <property type="entry name" value="Barwin-like endoglucanases"/>
    <property type="match status" value="1"/>
</dbReference>
<comment type="caution">
    <text evidence="6">The sequence shown here is derived from an EMBL/GenBank/DDBJ whole genome shotgun (WGS) entry which is preliminary data.</text>
</comment>
<gene>
    <name evidence="6" type="ORF">GPM918_LOCUS1608</name>
    <name evidence="7" type="ORF">OVA965_LOCUS8762</name>
    <name evidence="8" type="ORF">SRO942_LOCUS1608</name>
    <name evidence="9" type="ORF">TMI583_LOCUS8758</name>
</gene>
<feature type="chain" id="PRO_5036222681" description="Chitin-binding type-1 domain-containing protein" evidence="4">
    <location>
        <begin position="21"/>
        <end position="286"/>
    </location>
</feature>
<evidence type="ECO:0000313" key="8">
    <source>
        <dbReference type="EMBL" id="CAF3546430.1"/>
    </source>
</evidence>
<feature type="disulfide bond" evidence="3">
    <location>
        <begin position="31"/>
        <end position="45"/>
    </location>
</feature>
<dbReference type="Proteomes" id="UP000681722">
    <property type="component" value="Unassembled WGS sequence"/>
</dbReference>
<keyword evidence="2 3" id="KW-1015">Disulfide bond</keyword>
<accession>A0A813QCK6</accession>
<proteinExistence type="predicted"/>
<dbReference type="SUPFAM" id="SSF57016">
    <property type="entry name" value="Plant lectins/antimicrobial peptides"/>
    <property type="match status" value="4"/>
</dbReference>
<dbReference type="Gene3D" id="3.30.60.10">
    <property type="entry name" value="Endochitinase-like"/>
    <property type="match status" value="3"/>
</dbReference>
<evidence type="ECO:0000256" key="2">
    <source>
        <dbReference type="ARBA" id="ARBA00023157"/>
    </source>
</evidence>
<comment type="caution">
    <text evidence="3">Lacks conserved residue(s) required for the propagation of feature annotation.</text>
</comment>
<dbReference type="InterPro" id="IPR001002">
    <property type="entry name" value="Chitin-bd_1"/>
</dbReference>
<name>A0A813QCK6_9BILA</name>
<evidence type="ECO:0000256" key="3">
    <source>
        <dbReference type="PROSITE-ProRule" id="PRU00261"/>
    </source>
</evidence>
<evidence type="ECO:0000313" key="10">
    <source>
        <dbReference type="Proteomes" id="UP000663829"/>
    </source>
</evidence>
<dbReference type="InterPro" id="IPR036861">
    <property type="entry name" value="Endochitinase-like_sf"/>
</dbReference>
<dbReference type="Gene3D" id="2.40.40.10">
    <property type="entry name" value="RlpA-like domain"/>
    <property type="match status" value="1"/>
</dbReference>
<keyword evidence="1 3" id="KW-0147">Chitin-binding</keyword>
<protein>
    <recommendedName>
        <fullName evidence="5">Chitin-binding type-1 domain-containing protein</fullName>
    </recommendedName>
</protein>
<dbReference type="Proteomes" id="UP000663829">
    <property type="component" value="Unassembled WGS sequence"/>
</dbReference>
<evidence type="ECO:0000256" key="1">
    <source>
        <dbReference type="ARBA" id="ARBA00022669"/>
    </source>
</evidence>
<evidence type="ECO:0000259" key="5">
    <source>
        <dbReference type="PROSITE" id="PS50941"/>
    </source>
</evidence>
<evidence type="ECO:0000313" key="9">
    <source>
        <dbReference type="EMBL" id="CAF3667126.1"/>
    </source>
</evidence>
<dbReference type="SMART" id="SM00270">
    <property type="entry name" value="ChtBD1"/>
    <property type="match status" value="3"/>
</dbReference>
<dbReference type="EMBL" id="CAJOBA010002997">
    <property type="protein sequence ID" value="CAF3667126.1"/>
    <property type="molecule type" value="Genomic_DNA"/>
</dbReference>
<keyword evidence="4" id="KW-0732">Signal</keyword>
<dbReference type="InterPro" id="IPR036908">
    <property type="entry name" value="RlpA-like_sf"/>
</dbReference>
<feature type="disulfide bond" evidence="3">
    <location>
        <begin position="106"/>
        <end position="120"/>
    </location>
</feature>
<evidence type="ECO:0000256" key="4">
    <source>
        <dbReference type="SAM" id="SignalP"/>
    </source>
</evidence>
<dbReference type="GO" id="GO:0008061">
    <property type="term" value="F:chitin binding"/>
    <property type="evidence" value="ECO:0007669"/>
    <property type="project" value="UniProtKB-UniRule"/>
</dbReference>
<dbReference type="EMBL" id="CAJOBC010000154">
    <property type="protein sequence ID" value="CAF3546430.1"/>
    <property type="molecule type" value="Genomic_DNA"/>
</dbReference>
<feature type="domain" description="Chitin-binding type-1" evidence="5">
    <location>
        <begin position="19"/>
        <end position="66"/>
    </location>
</feature>
<dbReference type="PANTHER" id="PTHR47849">
    <property type="entry name" value="CHITIN-BINDING LECTIN 1"/>
    <property type="match status" value="1"/>
</dbReference>
<dbReference type="InterPro" id="IPR018371">
    <property type="entry name" value="Chitin-binding_1_CS"/>
</dbReference>
<dbReference type="PROSITE" id="PS50941">
    <property type="entry name" value="CHIT_BIND_I_2"/>
    <property type="match status" value="2"/>
</dbReference>
<dbReference type="Proteomes" id="UP000677228">
    <property type="component" value="Unassembled WGS sequence"/>
</dbReference>
<dbReference type="Proteomes" id="UP000682733">
    <property type="component" value="Unassembled WGS sequence"/>
</dbReference>
<dbReference type="EMBL" id="CAJNOQ010000154">
    <property type="protein sequence ID" value="CAF0765172.1"/>
    <property type="molecule type" value="Genomic_DNA"/>
</dbReference>
<dbReference type="CDD" id="cd22191">
    <property type="entry name" value="DPBB_RlpA_EXP_N-like"/>
    <property type="match status" value="1"/>
</dbReference>
<feature type="signal peptide" evidence="4">
    <location>
        <begin position="1"/>
        <end position="20"/>
    </location>
</feature>